<comment type="caution">
    <text evidence="2">The sequence shown here is derived from an EMBL/GenBank/DDBJ whole genome shotgun (WGS) entry which is preliminary data.</text>
</comment>
<evidence type="ECO:0000313" key="3">
    <source>
        <dbReference type="Proteomes" id="UP000034163"/>
    </source>
</evidence>
<protein>
    <submittedName>
        <fullName evidence="2">Uncharacterized protein</fullName>
    </submittedName>
</protein>
<accession>A0A0G0WU13</accession>
<organism evidence="2 3">
    <name type="scientific">candidate division WWE3 bacterium GW2011_GWB1_41_6</name>
    <dbReference type="NCBI Taxonomy" id="1619112"/>
    <lineage>
        <taxon>Bacteria</taxon>
        <taxon>Katanobacteria</taxon>
    </lineage>
</organism>
<evidence type="ECO:0000313" key="2">
    <source>
        <dbReference type="EMBL" id="KKS16235.1"/>
    </source>
</evidence>
<dbReference type="AlphaFoldDB" id="A0A0G0WU13"/>
<reference evidence="2 3" key="1">
    <citation type="journal article" date="2015" name="Nature">
        <title>rRNA introns, odd ribosomes, and small enigmatic genomes across a large radiation of phyla.</title>
        <authorList>
            <person name="Brown C.T."/>
            <person name="Hug L.A."/>
            <person name="Thomas B.C."/>
            <person name="Sharon I."/>
            <person name="Castelle C.J."/>
            <person name="Singh A."/>
            <person name="Wilkins M.J."/>
            <person name="Williams K.H."/>
            <person name="Banfield J.F."/>
        </authorList>
    </citation>
    <scope>NUCLEOTIDE SEQUENCE [LARGE SCALE GENOMIC DNA]</scope>
</reference>
<name>A0A0G0WU13_UNCKA</name>
<evidence type="ECO:0000256" key="1">
    <source>
        <dbReference type="SAM" id="MobiDB-lite"/>
    </source>
</evidence>
<sequence length="75" mass="8301">MSTYLGPYDEDDEGDGLVFVPDADIDLRGEDLGTWETDPRSSDEPIEVEDPGFSGYTTASDYDDWAVNPATEFDD</sequence>
<dbReference type="Proteomes" id="UP000034163">
    <property type="component" value="Unassembled WGS sequence"/>
</dbReference>
<feature type="region of interest" description="Disordered" evidence="1">
    <location>
        <begin position="29"/>
        <end position="51"/>
    </location>
</feature>
<dbReference type="EMBL" id="LCBS01000025">
    <property type="protein sequence ID" value="KKS16235.1"/>
    <property type="molecule type" value="Genomic_DNA"/>
</dbReference>
<gene>
    <name evidence="2" type="ORF">UU72_C0025G0008</name>
</gene>
<proteinExistence type="predicted"/>
<feature type="compositionally biased region" description="Basic and acidic residues" evidence="1">
    <location>
        <begin position="29"/>
        <end position="43"/>
    </location>
</feature>